<dbReference type="GO" id="GO:0006355">
    <property type="term" value="P:regulation of DNA-templated transcription"/>
    <property type="evidence" value="ECO:0007669"/>
    <property type="project" value="TreeGrafter"/>
</dbReference>
<gene>
    <name evidence="8" type="primary">cheY_4</name>
    <name evidence="8" type="ORF">AW10_03769</name>
</gene>
<dbReference type="InterPro" id="IPR011990">
    <property type="entry name" value="TPR-like_helical_dom_sf"/>
</dbReference>
<dbReference type="InterPro" id="IPR011717">
    <property type="entry name" value="TPR-4"/>
</dbReference>
<dbReference type="STRING" id="1454003.AW10_03769"/>
<evidence type="ECO:0000313" key="8">
    <source>
        <dbReference type="EMBL" id="EXI77417.1"/>
    </source>
</evidence>
<dbReference type="Pfam" id="PF07721">
    <property type="entry name" value="TPR_4"/>
    <property type="match status" value="2"/>
</dbReference>
<evidence type="ECO:0000256" key="3">
    <source>
        <dbReference type="ARBA" id="ARBA00023015"/>
    </source>
</evidence>
<dbReference type="Gene3D" id="1.25.40.10">
    <property type="entry name" value="Tetratricopeptide repeat domain"/>
    <property type="match status" value="2"/>
</dbReference>
<evidence type="ECO:0000313" key="9">
    <source>
        <dbReference type="Proteomes" id="UP000021816"/>
    </source>
</evidence>
<sequence length="573" mass="63591">MMTAETTADLLHKMSKELALKRALLIDRYPNARSSLRIMLSALGVTSVHNAGSSAEVLRQVRSHHFDIILSDYQLEDGRDGQQLLEELRQQRLVALSTVFMLITSERAYHNVVSIAELAPDDYLIKPFTADELHGRLVRALYRKQFFAPLYEHLDNGAFGDALEACKRLLEQDSGFLFDLLRFKGEILNVLGRPAEAQAVYEEVLRQRMVPWARMGLAIALRSQQQLGEAETVTEALIADFPEFMAAYDFLADVREEMGKLPEAQQALQAAAMISPNNTARQRVVGDVAARNLDFQTAERAYGKVLERRRGSSLNNIDDYSNLARAMLDLGHVEGAKRIADELRRDWRGSKQGELAALVMDGLCANKEGDPTKAKLAVEKALLLHDGLKAEGKDALVSSKLALDLAHACLATGNEASAQEVVRKVAAENHQDRAMITQIENIYARTGKEATGQALLAQVGKEIVELNNRGVLAARSGDLEGSVKLLIEAAERVPNLQFLVNASKAIFTLLELKGWNPALAKRGFGYLQMAQERDLRNPKVISAREIYQRVSRKYGIAVVPFSAVRQQADKHRS</sequence>
<dbReference type="PROSITE" id="PS50110">
    <property type="entry name" value="RESPONSE_REGULATORY"/>
    <property type="match status" value="1"/>
</dbReference>
<protein>
    <submittedName>
        <fullName evidence="8">Chemotaxis protein CheY</fullName>
    </submittedName>
</protein>
<dbReference type="AlphaFoldDB" id="A0A011PK61"/>
<keyword evidence="3" id="KW-0805">Transcription regulation</keyword>
<dbReference type="Proteomes" id="UP000021816">
    <property type="component" value="Unassembled WGS sequence"/>
</dbReference>
<dbReference type="GO" id="GO:0000156">
    <property type="term" value="F:phosphorelay response regulator activity"/>
    <property type="evidence" value="ECO:0007669"/>
    <property type="project" value="TreeGrafter"/>
</dbReference>
<dbReference type="SMART" id="SM00448">
    <property type="entry name" value="REC"/>
    <property type="match status" value="1"/>
</dbReference>
<name>A0A011PK61_9PROT</name>
<dbReference type="PANTHER" id="PTHR48111">
    <property type="entry name" value="REGULATOR OF RPOS"/>
    <property type="match status" value="1"/>
</dbReference>
<dbReference type="Pfam" id="PF00072">
    <property type="entry name" value="Response_reg"/>
    <property type="match status" value="1"/>
</dbReference>
<evidence type="ECO:0000256" key="6">
    <source>
        <dbReference type="PROSITE-ProRule" id="PRU00169"/>
    </source>
</evidence>
<evidence type="ECO:0000256" key="5">
    <source>
        <dbReference type="ARBA" id="ARBA00023163"/>
    </source>
</evidence>
<evidence type="ECO:0000259" key="7">
    <source>
        <dbReference type="PROSITE" id="PS50110"/>
    </source>
</evidence>
<dbReference type="GO" id="GO:0042802">
    <property type="term" value="F:identical protein binding"/>
    <property type="evidence" value="ECO:0007669"/>
    <property type="project" value="InterPro"/>
</dbReference>
<dbReference type="PATRIC" id="fig|1454003.3.peg.3829"/>
<reference evidence="8 9" key="1">
    <citation type="submission" date="2014-02" db="EMBL/GenBank/DDBJ databases">
        <title>Expanding our view of genomic diversity in Candidatus Accumulibacter clades.</title>
        <authorList>
            <person name="Skennerton C.T."/>
            <person name="Barr J.J."/>
            <person name="Slater F.R."/>
            <person name="Bond P.L."/>
            <person name="Tyson G.W."/>
        </authorList>
    </citation>
    <scope>NUCLEOTIDE SEQUENCE [LARGE SCALE GENOMIC DNA]</scope>
    <source>
        <strain evidence="9">BA-92</strain>
    </source>
</reference>
<accession>A0A011PK61</accession>
<evidence type="ECO:0000256" key="2">
    <source>
        <dbReference type="ARBA" id="ARBA00023012"/>
    </source>
</evidence>
<keyword evidence="2" id="KW-0902">Two-component regulatory system</keyword>
<dbReference type="InterPro" id="IPR039420">
    <property type="entry name" value="WalR-like"/>
</dbReference>
<evidence type="ECO:0000256" key="4">
    <source>
        <dbReference type="ARBA" id="ARBA00023125"/>
    </source>
</evidence>
<dbReference type="SUPFAM" id="SSF52172">
    <property type="entry name" value="CheY-like"/>
    <property type="match status" value="1"/>
</dbReference>
<keyword evidence="4" id="KW-0238">DNA-binding</keyword>
<dbReference type="GO" id="GO:0032993">
    <property type="term" value="C:protein-DNA complex"/>
    <property type="evidence" value="ECO:0007669"/>
    <property type="project" value="TreeGrafter"/>
</dbReference>
<dbReference type="PANTHER" id="PTHR48111:SF1">
    <property type="entry name" value="TWO-COMPONENT RESPONSE REGULATOR ORR33"/>
    <property type="match status" value="1"/>
</dbReference>
<keyword evidence="1 6" id="KW-0597">Phosphoprotein</keyword>
<evidence type="ECO:0000256" key="1">
    <source>
        <dbReference type="ARBA" id="ARBA00022553"/>
    </source>
</evidence>
<dbReference type="InterPro" id="IPR011006">
    <property type="entry name" value="CheY-like_superfamily"/>
</dbReference>
<dbReference type="GO" id="GO:0000976">
    <property type="term" value="F:transcription cis-regulatory region binding"/>
    <property type="evidence" value="ECO:0007669"/>
    <property type="project" value="TreeGrafter"/>
</dbReference>
<dbReference type="EMBL" id="JEMX01000098">
    <property type="protein sequence ID" value="EXI77417.1"/>
    <property type="molecule type" value="Genomic_DNA"/>
</dbReference>
<dbReference type="GO" id="GO:0005829">
    <property type="term" value="C:cytosol"/>
    <property type="evidence" value="ECO:0007669"/>
    <property type="project" value="TreeGrafter"/>
</dbReference>
<keyword evidence="5" id="KW-0804">Transcription</keyword>
<dbReference type="Gene3D" id="3.40.50.2300">
    <property type="match status" value="1"/>
</dbReference>
<dbReference type="SUPFAM" id="SSF48452">
    <property type="entry name" value="TPR-like"/>
    <property type="match status" value="2"/>
</dbReference>
<dbReference type="SMART" id="SM00028">
    <property type="entry name" value="TPR"/>
    <property type="match status" value="4"/>
</dbReference>
<proteinExistence type="predicted"/>
<comment type="caution">
    <text evidence="8">The sequence shown here is derived from an EMBL/GenBank/DDBJ whole genome shotgun (WGS) entry which is preliminary data.</text>
</comment>
<dbReference type="InterPro" id="IPR019734">
    <property type="entry name" value="TPR_rpt"/>
</dbReference>
<organism evidence="8 9">
    <name type="scientific">Candidatus Accumulibacter appositus</name>
    <dbReference type="NCBI Taxonomy" id="1454003"/>
    <lineage>
        <taxon>Bacteria</taxon>
        <taxon>Pseudomonadati</taxon>
        <taxon>Pseudomonadota</taxon>
        <taxon>Betaproteobacteria</taxon>
        <taxon>Candidatus Accumulibacter</taxon>
    </lineage>
</organism>
<dbReference type="InterPro" id="IPR001789">
    <property type="entry name" value="Sig_transdc_resp-reg_receiver"/>
</dbReference>
<feature type="domain" description="Response regulatory" evidence="7">
    <location>
        <begin position="22"/>
        <end position="141"/>
    </location>
</feature>
<feature type="modified residue" description="4-aspartylphosphate" evidence="6">
    <location>
        <position position="72"/>
    </location>
</feature>